<comment type="similarity">
    <text evidence="1">Belongs to the cycloisomerase 2 family.</text>
</comment>
<dbReference type="Pfam" id="PF10282">
    <property type="entry name" value="Lactonase"/>
    <property type="match status" value="1"/>
</dbReference>
<gene>
    <name evidence="2" type="ORF">JOE69_001205</name>
</gene>
<dbReference type="Proteomes" id="UP001185069">
    <property type="component" value="Unassembled WGS sequence"/>
</dbReference>
<sequence>MELLVGSYTSGSNRGQGISAVPIGEDGLLGRPRLLAEVPDPSFLALADDGVYAVLERGAGQVVIFERDAHDGSLALVAESPEIGADPCHLALLCGGRIIAANYTSGSVVLLRSARGLEPQCTLQLTGSGPIAERQEASHAHQAVPTPYGTVLVSDLGSDSVRELRPGDEALPEEALIRLPPGTGPRHLVLRRGDSADQLLVVGELDGALHVFSRARREAAGGWQYAGRTPLATRESVGKSYPAHIELSAAADLAYVSVRGQDQISVFRLADPAGGNLPELIQETPTGGAWPRHFALGSGVLYAANQKSDSITVFAVLPDGMLGGKQQEIGIGTPVCLQIG</sequence>
<dbReference type="RefSeq" id="WP_309796943.1">
    <property type="nucleotide sequence ID" value="NZ_BAAAHY010000001.1"/>
</dbReference>
<dbReference type="PANTHER" id="PTHR30344:SF1">
    <property type="entry name" value="6-PHOSPHOGLUCONOLACTONASE"/>
    <property type="match status" value="1"/>
</dbReference>
<dbReference type="InterPro" id="IPR050282">
    <property type="entry name" value="Cycloisomerase_2"/>
</dbReference>
<keyword evidence="3" id="KW-1185">Reference proteome</keyword>
<organism evidence="2 3">
    <name type="scientific">Arthrobacter russicus</name>
    <dbReference type="NCBI Taxonomy" id="172040"/>
    <lineage>
        <taxon>Bacteria</taxon>
        <taxon>Bacillati</taxon>
        <taxon>Actinomycetota</taxon>
        <taxon>Actinomycetes</taxon>
        <taxon>Micrococcales</taxon>
        <taxon>Micrococcaceae</taxon>
        <taxon>Arthrobacter</taxon>
    </lineage>
</organism>
<dbReference type="EC" id="3.1.1.31" evidence="2"/>
<dbReference type="InterPro" id="IPR019405">
    <property type="entry name" value="Lactonase_7-beta_prop"/>
</dbReference>
<dbReference type="PANTHER" id="PTHR30344">
    <property type="entry name" value="6-PHOSPHOGLUCONOLACTONASE-RELATED"/>
    <property type="match status" value="1"/>
</dbReference>
<dbReference type="GO" id="GO:0017057">
    <property type="term" value="F:6-phosphogluconolactonase activity"/>
    <property type="evidence" value="ECO:0007669"/>
    <property type="project" value="UniProtKB-EC"/>
</dbReference>
<reference evidence="2 3" key="1">
    <citation type="submission" date="2023-07" db="EMBL/GenBank/DDBJ databases">
        <title>Sequencing the genomes of 1000 actinobacteria strains.</title>
        <authorList>
            <person name="Klenk H.-P."/>
        </authorList>
    </citation>
    <scope>NUCLEOTIDE SEQUENCE [LARGE SCALE GENOMIC DNA]</scope>
    <source>
        <strain evidence="2 3">DSM 14555</strain>
    </source>
</reference>
<dbReference type="SUPFAM" id="SSF51004">
    <property type="entry name" value="C-terminal (heme d1) domain of cytochrome cd1-nitrite reductase"/>
    <property type="match status" value="1"/>
</dbReference>
<dbReference type="EMBL" id="JAVDQF010000001">
    <property type="protein sequence ID" value="MDR6268967.1"/>
    <property type="molecule type" value="Genomic_DNA"/>
</dbReference>
<dbReference type="InterPro" id="IPR015943">
    <property type="entry name" value="WD40/YVTN_repeat-like_dom_sf"/>
</dbReference>
<name>A0ABU1JC42_9MICC</name>
<dbReference type="InterPro" id="IPR011048">
    <property type="entry name" value="Haem_d1_sf"/>
</dbReference>
<evidence type="ECO:0000313" key="3">
    <source>
        <dbReference type="Proteomes" id="UP001185069"/>
    </source>
</evidence>
<dbReference type="Gene3D" id="2.130.10.10">
    <property type="entry name" value="YVTN repeat-like/Quinoprotein amine dehydrogenase"/>
    <property type="match status" value="1"/>
</dbReference>
<keyword evidence="2" id="KW-0378">Hydrolase</keyword>
<proteinExistence type="inferred from homology"/>
<protein>
    <submittedName>
        <fullName evidence="2">6-phosphogluconolactonase</fullName>
        <ecNumber evidence="2">3.1.1.31</ecNumber>
    </submittedName>
</protein>
<evidence type="ECO:0000256" key="1">
    <source>
        <dbReference type="ARBA" id="ARBA00005564"/>
    </source>
</evidence>
<evidence type="ECO:0000313" key="2">
    <source>
        <dbReference type="EMBL" id="MDR6268967.1"/>
    </source>
</evidence>
<accession>A0ABU1JC42</accession>
<comment type="caution">
    <text evidence="2">The sequence shown here is derived from an EMBL/GenBank/DDBJ whole genome shotgun (WGS) entry which is preliminary data.</text>
</comment>